<name>A0ABX5LVE7_9GAMM</name>
<keyword evidence="1" id="KW-0479">Metal-binding</keyword>
<comment type="similarity">
    <text evidence="4">Belongs to the cyclic nucleotide phosphodiesterase class-III family.</text>
</comment>
<sequence length="265" mass="29451">MSRFTVLHLTDLHLTRHPDDMHHGFNAWQRWQQMIEHCLLSPAADQPRPDLLVLGGDLAQHPEAITYQALRQCLDQLDLPWVCVPGNHDDVSLMRQLWGDSAGLPCADQWQAGRWQLLLCDSTADGDGRGSGSLSAAALARLQYQLQHPQAEHQLVVLHHHLLPVNSPWQDEVMTGNAAEVLALLDQAPQLRGVLCGHVHQAHHWRRGHWQMWSTPAVAAQFAAGQPGFLLEPQPALQAPAGRWLQLGDDGSMRTSTVYAIRGST</sequence>
<evidence type="ECO:0000259" key="5">
    <source>
        <dbReference type="Pfam" id="PF00149"/>
    </source>
</evidence>
<keyword evidence="2" id="KW-0378">Hydrolase</keyword>
<evidence type="ECO:0000256" key="3">
    <source>
        <dbReference type="ARBA" id="ARBA00023004"/>
    </source>
</evidence>
<dbReference type="InterPro" id="IPR050884">
    <property type="entry name" value="CNP_phosphodiesterase-III"/>
</dbReference>
<dbReference type="Proteomes" id="UP000248090">
    <property type="component" value="Unassembled WGS sequence"/>
</dbReference>
<dbReference type="EMBL" id="LAPT01000070">
    <property type="protein sequence ID" value="PXF30627.1"/>
    <property type="molecule type" value="Genomic_DNA"/>
</dbReference>
<evidence type="ECO:0000256" key="2">
    <source>
        <dbReference type="ARBA" id="ARBA00022801"/>
    </source>
</evidence>
<evidence type="ECO:0000313" key="7">
    <source>
        <dbReference type="Proteomes" id="UP000248090"/>
    </source>
</evidence>
<dbReference type="Gene3D" id="3.60.21.10">
    <property type="match status" value="1"/>
</dbReference>
<keyword evidence="3" id="KW-0408">Iron</keyword>
<evidence type="ECO:0000256" key="4">
    <source>
        <dbReference type="ARBA" id="ARBA00025742"/>
    </source>
</evidence>
<evidence type="ECO:0000256" key="1">
    <source>
        <dbReference type="ARBA" id="ARBA00022723"/>
    </source>
</evidence>
<accession>A0ABX5LVE7</accession>
<dbReference type="Pfam" id="PF00149">
    <property type="entry name" value="Metallophos"/>
    <property type="match status" value="1"/>
</dbReference>
<keyword evidence="7" id="KW-1185">Reference proteome</keyword>
<gene>
    <name evidence="6" type="ORF">WH50_14420</name>
</gene>
<dbReference type="PANTHER" id="PTHR42988">
    <property type="entry name" value="PHOSPHOHYDROLASE"/>
    <property type="match status" value="1"/>
</dbReference>
<protein>
    <recommendedName>
        <fullName evidence="5">Calcineurin-like phosphoesterase domain-containing protein</fullName>
    </recommendedName>
</protein>
<evidence type="ECO:0000313" key="6">
    <source>
        <dbReference type="EMBL" id="PXF30627.1"/>
    </source>
</evidence>
<dbReference type="RefSeq" id="WP_110187953.1">
    <property type="nucleotide sequence ID" value="NZ_CP177354.1"/>
</dbReference>
<reference evidence="6 7" key="1">
    <citation type="submission" date="2015-03" db="EMBL/GenBank/DDBJ databases">
        <authorList>
            <person name="Krishnan R."/>
            <person name="Midha S."/>
            <person name="Patil P.B."/>
            <person name="Rameshkumar N."/>
        </authorList>
    </citation>
    <scope>NUCLEOTIDE SEQUENCE [LARGE SCALE GENOMIC DNA]</scope>
    <source>
        <strain evidence="6 7">L1E11</strain>
    </source>
</reference>
<dbReference type="InterPro" id="IPR029052">
    <property type="entry name" value="Metallo-depent_PP-like"/>
</dbReference>
<feature type="domain" description="Calcineurin-like phosphoesterase" evidence="5">
    <location>
        <begin position="5"/>
        <end position="201"/>
    </location>
</feature>
<organism evidence="6 7">
    <name type="scientific">Pokkaliibacter plantistimulans</name>
    <dbReference type="NCBI Taxonomy" id="1635171"/>
    <lineage>
        <taxon>Bacteria</taxon>
        <taxon>Pseudomonadati</taxon>
        <taxon>Pseudomonadota</taxon>
        <taxon>Gammaproteobacteria</taxon>
        <taxon>Oceanospirillales</taxon>
        <taxon>Balneatrichaceae</taxon>
        <taxon>Pokkaliibacter</taxon>
    </lineage>
</organism>
<proteinExistence type="inferred from homology"/>
<dbReference type="SUPFAM" id="SSF56300">
    <property type="entry name" value="Metallo-dependent phosphatases"/>
    <property type="match status" value="1"/>
</dbReference>
<dbReference type="InterPro" id="IPR004843">
    <property type="entry name" value="Calcineurin-like_PHP"/>
</dbReference>
<dbReference type="PANTHER" id="PTHR42988:SF2">
    <property type="entry name" value="CYCLIC NUCLEOTIDE PHOSPHODIESTERASE CBUA0032-RELATED"/>
    <property type="match status" value="1"/>
</dbReference>
<comment type="caution">
    <text evidence="6">The sequence shown here is derived from an EMBL/GenBank/DDBJ whole genome shotgun (WGS) entry which is preliminary data.</text>
</comment>